<dbReference type="PANTHER" id="PTHR43415:SF3">
    <property type="entry name" value="GNAT-FAMILY ACETYLTRANSFERASE"/>
    <property type="match status" value="1"/>
</dbReference>
<dbReference type="PANTHER" id="PTHR43415">
    <property type="entry name" value="SPERMIDINE N(1)-ACETYLTRANSFERASE"/>
    <property type="match status" value="1"/>
</dbReference>
<dbReference type="InterPro" id="IPR000182">
    <property type="entry name" value="GNAT_dom"/>
</dbReference>
<proteinExistence type="predicted"/>
<dbReference type="SUPFAM" id="SSF55729">
    <property type="entry name" value="Acyl-CoA N-acyltransferases (Nat)"/>
    <property type="match status" value="1"/>
</dbReference>
<feature type="domain" description="N-acetyltransferase" evidence="1">
    <location>
        <begin position="14"/>
        <end position="177"/>
    </location>
</feature>
<dbReference type="InterPro" id="IPR016181">
    <property type="entry name" value="Acyl_CoA_acyltransferase"/>
</dbReference>
<accession>A0ABU1FPF9</accession>
<dbReference type="EC" id="2.-.-.-" evidence="2"/>
<dbReference type="Gene3D" id="3.40.630.30">
    <property type="match status" value="1"/>
</dbReference>
<sequence>MPQIEPPVLRTPRTRLRPLERSDIADRARCGDDPEIMRMFGAPPTADTAGPITLRAAEAWFLEVTAESDATHWAIEFAGRFIGTARLHSIIPADRRARYAVGILDRDAIGLGLGTEVTLAILRHGFQTLNLHRIDLRVLAYNDRAIRCYLRCGFVEEGRERDAALVGGHWYDDVMMSILEHEWSPRTPR</sequence>
<dbReference type="PROSITE" id="PS51186">
    <property type="entry name" value="GNAT"/>
    <property type="match status" value="1"/>
</dbReference>
<organism evidence="2 3">
    <name type="scientific">Agromyces indicus</name>
    <dbReference type="NCBI Taxonomy" id="758919"/>
    <lineage>
        <taxon>Bacteria</taxon>
        <taxon>Bacillati</taxon>
        <taxon>Actinomycetota</taxon>
        <taxon>Actinomycetes</taxon>
        <taxon>Micrococcales</taxon>
        <taxon>Microbacteriaceae</taxon>
        <taxon>Agromyces</taxon>
    </lineage>
</organism>
<evidence type="ECO:0000259" key="1">
    <source>
        <dbReference type="PROSITE" id="PS51186"/>
    </source>
</evidence>
<dbReference type="Proteomes" id="UP001260072">
    <property type="component" value="Unassembled WGS sequence"/>
</dbReference>
<gene>
    <name evidence="2" type="ORF">RH861_16165</name>
</gene>
<dbReference type="Pfam" id="PF13302">
    <property type="entry name" value="Acetyltransf_3"/>
    <property type="match status" value="1"/>
</dbReference>
<evidence type="ECO:0000313" key="2">
    <source>
        <dbReference type="EMBL" id="MDR5693608.1"/>
    </source>
</evidence>
<keyword evidence="2" id="KW-0808">Transferase</keyword>
<protein>
    <submittedName>
        <fullName evidence="2">GNAT family protein</fullName>
        <ecNumber evidence="2">2.-.-.-</ecNumber>
    </submittedName>
</protein>
<reference evidence="3" key="1">
    <citation type="submission" date="2023-07" db="EMBL/GenBank/DDBJ databases">
        <title>Description of three actinobacteria isolated from air of manufacturing shop in a pharmaceutical factory.</title>
        <authorList>
            <person name="Zhang D.-F."/>
        </authorList>
    </citation>
    <scope>NUCLEOTIDE SEQUENCE [LARGE SCALE GENOMIC DNA]</scope>
    <source>
        <strain evidence="3">CCTCC AB 2011122</strain>
    </source>
</reference>
<evidence type="ECO:0000313" key="3">
    <source>
        <dbReference type="Proteomes" id="UP001260072"/>
    </source>
</evidence>
<dbReference type="EMBL" id="JAVKGS010000006">
    <property type="protein sequence ID" value="MDR5693608.1"/>
    <property type="molecule type" value="Genomic_DNA"/>
</dbReference>
<keyword evidence="3" id="KW-1185">Reference proteome</keyword>
<dbReference type="GO" id="GO:0016740">
    <property type="term" value="F:transferase activity"/>
    <property type="evidence" value="ECO:0007669"/>
    <property type="project" value="UniProtKB-KW"/>
</dbReference>
<dbReference type="RefSeq" id="WP_310521843.1">
    <property type="nucleotide sequence ID" value="NZ_BAABBS010000002.1"/>
</dbReference>
<name>A0ABU1FPF9_9MICO</name>
<comment type="caution">
    <text evidence="2">The sequence shown here is derived from an EMBL/GenBank/DDBJ whole genome shotgun (WGS) entry which is preliminary data.</text>
</comment>